<keyword evidence="4" id="KW-1185">Reference proteome</keyword>
<dbReference type="InterPro" id="IPR015131">
    <property type="entry name" value="Killer_tox_Kp4"/>
</dbReference>
<dbReference type="GO" id="GO:0005576">
    <property type="term" value="C:extracellular region"/>
    <property type="evidence" value="ECO:0007669"/>
    <property type="project" value="InterPro"/>
</dbReference>
<dbReference type="AlphaFoldDB" id="A0AAE0NP57"/>
<evidence type="ECO:0000259" key="2">
    <source>
        <dbReference type="Pfam" id="PF09044"/>
    </source>
</evidence>
<evidence type="ECO:0000313" key="4">
    <source>
        <dbReference type="Proteomes" id="UP001285441"/>
    </source>
</evidence>
<feature type="chain" id="PRO_5042206388" description="Killer toxin Kp4 domain-containing protein" evidence="1">
    <location>
        <begin position="23"/>
        <end position="246"/>
    </location>
</feature>
<reference evidence="3" key="2">
    <citation type="submission" date="2023-06" db="EMBL/GenBank/DDBJ databases">
        <authorList>
            <consortium name="Lawrence Berkeley National Laboratory"/>
            <person name="Haridas S."/>
            <person name="Hensen N."/>
            <person name="Bonometti L."/>
            <person name="Westerberg I."/>
            <person name="Brannstrom I.O."/>
            <person name="Guillou S."/>
            <person name="Cros-Aarteil S."/>
            <person name="Calhoun S."/>
            <person name="Kuo A."/>
            <person name="Mondo S."/>
            <person name="Pangilinan J."/>
            <person name="Riley R."/>
            <person name="LaButti K."/>
            <person name="Andreopoulos B."/>
            <person name="Lipzen A."/>
            <person name="Chen C."/>
            <person name="Yanf M."/>
            <person name="Daum C."/>
            <person name="Ng V."/>
            <person name="Clum A."/>
            <person name="Steindorff A."/>
            <person name="Ohm R."/>
            <person name="Martin F."/>
            <person name="Silar P."/>
            <person name="Natvig D."/>
            <person name="Lalanne C."/>
            <person name="Gautier V."/>
            <person name="Ament-velasquez S.L."/>
            <person name="Kruys A."/>
            <person name="Hutchinson M.I."/>
            <person name="Powell A.J."/>
            <person name="Barry K."/>
            <person name="Miller A.N."/>
            <person name="Grigoriev I.V."/>
            <person name="Debuchy R."/>
            <person name="Gladieux P."/>
            <person name="Thoren M.H."/>
            <person name="Johannesson H."/>
        </authorList>
    </citation>
    <scope>NUCLEOTIDE SEQUENCE</scope>
    <source>
        <strain evidence="3">CBS 232.78</strain>
    </source>
</reference>
<dbReference type="EMBL" id="JAULSW010000004">
    <property type="protein sequence ID" value="KAK3385127.1"/>
    <property type="molecule type" value="Genomic_DNA"/>
</dbReference>
<accession>A0AAE0NP57</accession>
<organism evidence="3 4">
    <name type="scientific">Podospora didyma</name>
    <dbReference type="NCBI Taxonomy" id="330526"/>
    <lineage>
        <taxon>Eukaryota</taxon>
        <taxon>Fungi</taxon>
        <taxon>Dikarya</taxon>
        <taxon>Ascomycota</taxon>
        <taxon>Pezizomycotina</taxon>
        <taxon>Sordariomycetes</taxon>
        <taxon>Sordariomycetidae</taxon>
        <taxon>Sordariales</taxon>
        <taxon>Podosporaceae</taxon>
        <taxon>Podospora</taxon>
    </lineage>
</organism>
<feature type="domain" description="Killer toxin Kp4" evidence="2">
    <location>
        <begin position="43"/>
        <end position="184"/>
    </location>
</feature>
<evidence type="ECO:0000256" key="1">
    <source>
        <dbReference type="SAM" id="SignalP"/>
    </source>
</evidence>
<dbReference type="Proteomes" id="UP001285441">
    <property type="component" value="Unassembled WGS sequence"/>
</dbReference>
<sequence>MIWLNGKAARLIPVLFTLFVTGAVITEPLGQFHPTSPNGLAPRLAYNCDGSAMCTFVPNTVTSSTGQEIYTIEALRLGIHASKMSDGTQCCNGENIICFAKSWELGLGVGLGKIGGPEASTSPRAVTICVFLEDFNGTRPLTLQETRALMDELFGRGCKQCSRIETNWLDDGKNKYSGYLKMDYKAKDDVCAGRCIGPSSNLTLGVQDANQGRTCKASKNHAASGLPGMRMGLGLGLLVTVMCLLL</sequence>
<evidence type="ECO:0000313" key="3">
    <source>
        <dbReference type="EMBL" id="KAK3385127.1"/>
    </source>
</evidence>
<feature type="signal peptide" evidence="1">
    <location>
        <begin position="1"/>
        <end position="22"/>
    </location>
</feature>
<protein>
    <recommendedName>
        <fullName evidence="2">Killer toxin Kp4 domain-containing protein</fullName>
    </recommendedName>
</protein>
<dbReference type="Pfam" id="PF09044">
    <property type="entry name" value="Kp4"/>
    <property type="match status" value="1"/>
</dbReference>
<keyword evidence="1" id="KW-0732">Signal</keyword>
<dbReference type="Gene3D" id="3.30.430.10">
    <property type="entry name" value="Killer Toxin P4, subunit A"/>
    <property type="match status" value="1"/>
</dbReference>
<name>A0AAE0NP57_9PEZI</name>
<comment type="caution">
    <text evidence="3">The sequence shown here is derived from an EMBL/GenBank/DDBJ whole genome shotgun (WGS) entry which is preliminary data.</text>
</comment>
<reference evidence="3" key="1">
    <citation type="journal article" date="2023" name="Mol. Phylogenet. Evol.">
        <title>Genome-scale phylogeny and comparative genomics of the fungal order Sordariales.</title>
        <authorList>
            <person name="Hensen N."/>
            <person name="Bonometti L."/>
            <person name="Westerberg I."/>
            <person name="Brannstrom I.O."/>
            <person name="Guillou S."/>
            <person name="Cros-Aarteil S."/>
            <person name="Calhoun S."/>
            <person name="Haridas S."/>
            <person name="Kuo A."/>
            <person name="Mondo S."/>
            <person name="Pangilinan J."/>
            <person name="Riley R."/>
            <person name="LaButti K."/>
            <person name="Andreopoulos B."/>
            <person name="Lipzen A."/>
            <person name="Chen C."/>
            <person name="Yan M."/>
            <person name="Daum C."/>
            <person name="Ng V."/>
            <person name="Clum A."/>
            <person name="Steindorff A."/>
            <person name="Ohm R.A."/>
            <person name="Martin F."/>
            <person name="Silar P."/>
            <person name="Natvig D.O."/>
            <person name="Lalanne C."/>
            <person name="Gautier V."/>
            <person name="Ament-Velasquez S.L."/>
            <person name="Kruys A."/>
            <person name="Hutchinson M.I."/>
            <person name="Powell A.J."/>
            <person name="Barry K."/>
            <person name="Miller A.N."/>
            <person name="Grigoriev I.V."/>
            <person name="Debuchy R."/>
            <person name="Gladieux P."/>
            <person name="Hiltunen Thoren M."/>
            <person name="Johannesson H."/>
        </authorList>
    </citation>
    <scope>NUCLEOTIDE SEQUENCE</scope>
    <source>
        <strain evidence="3">CBS 232.78</strain>
    </source>
</reference>
<gene>
    <name evidence="3" type="ORF">B0H63DRAFT_522468</name>
</gene>
<proteinExistence type="predicted"/>